<comment type="caution">
    <text evidence="2">The sequence shown here is derived from an EMBL/GenBank/DDBJ whole genome shotgun (WGS) entry which is preliminary data.</text>
</comment>
<name>A0A842I9C6_9RHOB</name>
<dbReference type="PANTHER" id="PTHR43190">
    <property type="entry name" value="N-ACETYL-D-GLUCOSAMINE KINASE"/>
    <property type="match status" value="1"/>
</dbReference>
<reference evidence="2 3" key="1">
    <citation type="journal article" date="2017" name="Int. J. Syst. Evol. Microbiol.">
        <title>Gemmobacter straminiformis sp. nov., isolated from an artificial fountain.</title>
        <authorList>
            <person name="Kang J.Y."/>
            <person name="Kim M.J."/>
            <person name="Chun J."/>
            <person name="Son K.P."/>
            <person name="Jahng K.Y."/>
        </authorList>
    </citation>
    <scope>NUCLEOTIDE SEQUENCE [LARGE SCALE GENOMIC DNA]</scope>
    <source>
        <strain evidence="2 3">CAM-8</strain>
    </source>
</reference>
<evidence type="ECO:0000259" key="1">
    <source>
        <dbReference type="Pfam" id="PF01869"/>
    </source>
</evidence>
<organism evidence="2 3">
    <name type="scientific">Paragemmobacter straminiformis</name>
    <dbReference type="NCBI Taxonomy" id="2045119"/>
    <lineage>
        <taxon>Bacteria</taxon>
        <taxon>Pseudomonadati</taxon>
        <taxon>Pseudomonadota</taxon>
        <taxon>Alphaproteobacteria</taxon>
        <taxon>Rhodobacterales</taxon>
        <taxon>Paracoccaceae</taxon>
        <taxon>Paragemmobacter</taxon>
    </lineage>
</organism>
<dbReference type="RefSeq" id="WP_185797801.1">
    <property type="nucleotide sequence ID" value="NZ_JACLQD010000003.1"/>
</dbReference>
<gene>
    <name evidence="2" type="ORF">H7F16_11800</name>
</gene>
<dbReference type="InterPro" id="IPR052519">
    <property type="entry name" value="Euk-type_GlcNAc_Kinase"/>
</dbReference>
<dbReference type="AlphaFoldDB" id="A0A842I9C6"/>
<sequence>MTLFLGIDGGGTGCRAAVADASGRILGRGEAGPANIASDPATATTNILTASKAALAAAGGGSIRSAALGLAGANAAGAAHRLQDALPFARLTVVTDAVTAVKGALGAQDGVVAALGTGSVFASQQNGRLCQIGGYGLALGDEGSGAWLGRALLSRCLRALDGFTPMTPLLRAVLAEHGGADAIVAFSLAARPADFATLAPRLVGSADPAAQAIMAQATADIAASIARLQPPEPLAVTFLGGLGPAFAARLPQWPQRAALGTALDGALLLAREAA</sequence>
<dbReference type="EMBL" id="JACLQD010000003">
    <property type="protein sequence ID" value="MBC2836191.1"/>
    <property type="molecule type" value="Genomic_DNA"/>
</dbReference>
<dbReference type="CDD" id="cd24082">
    <property type="entry name" value="ASKHA_NBD_GspK-like"/>
    <property type="match status" value="1"/>
</dbReference>
<dbReference type="PANTHER" id="PTHR43190:SF3">
    <property type="entry name" value="N-ACETYL-D-GLUCOSAMINE KINASE"/>
    <property type="match status" value="1"/>
</dbReference>
<dbReference type="InterPro" id="IPR043129">
    <property type="entry name" value="ATPase_NBD"/>
</dbReference>
<accession>A0A842I9C6</accession>
<dbReference type="Pfam" id="PF01869">
    <property type="entry name" value="BcrAD_BadFG"/>
    <property type="match status" value="1"/>
</dbReference>
<dbReference type="Gene3D" id="3.30.420.40">
    <property type="match status" value="2"/>
</dbReference>
<dbReference type="InterPro" id="IPR002731">
    <property type="entry name" value="ATPase_BadF"/>
</dbReference>
<keyword evidence="3" id="KW-1185">Reference proteome</keyword>
<dbReference type="Proteomes" id="UP000555411">
    <property type="component" value="Unassembled WGS sequence"/>
</dbReference>
<evidence type="ECO:0000313" key="2">
    <source>
        <dbReference type="EMBL" id="MBC2836191.1"/>
    </source>
</evidence>
<evidence type="ECO:0000313" key="3">
    <source>
        <dbReference type="Proteomes" id="UP000555411"/>
    </source>
</evidence>
<feature type="domain" description="ATPase BadF/BadG/BcrA/BcrD type" evidence="1">
    <location>
        <begin position="5"/>
        <end position="231"/>
    </location>
</feature>
<protein>
    <submittedName>
        <fullName evidence="2">ATPase</fullName>
    </submittedName>
</protein>
<dbReference type="SUPFAM" id="SSF53067">
    <property type="entry name" value="Actin-like ATPase domain"/>
    <property type="match status" value="2"/>
</dbReference>
<proteinExistence type="predicted"/>